<dbReference type="EMBL" id="JACHVT010000004">
    <property type="protein sequence ID" value="MBB2987116.1"/>
    <property type="molecule type" value="Genomic_DNA"/>
</dbReference>
<organism evidence="8 9">
    <name type="scientific">Terracoccus luteus</name>
    <dbReference type="NCBI Taxonomy" id="53356"/>
    <lineage>
        <taxon>Bacteria</taxon>
        <taxon>Bacillati</taxon>
        <taxon>Actinomycetota</taxon>
        <taxon>Actinomycetes</taxon>
        <taxon>Micrococcales</taxon>
        <taxon>Intrasporangiaceae</taxon>
        <taxon>Terracoccus</taxon>
    </lineage>
</organism>
<gene>
    <name evidence="8" type="ORF">DFJ68_0575</name>
    <name evidence="7" type="ORF">FHW14_002281</name>
</gene>
<dbReference type="AlphaFoldDB" id="A0A495XUF8"/>
<evidence type="ECO:0000256" key="5">
    <source>
        <dbReference type="SAM" id="MobiDB-lite"/>
    </source>
</evidence>
<sequence length="169" mass="17194">MLAVVRAASRPGGPALGERALAVPRLVRATLDGSYAGTTLGRLGLVAAAAAYVASPVDLLPESVLPVVGLADDAVVLTWAARAFVDETDRFLAWEAGQGHRPPPPSGRPGAPAGRFGRADGGRWPSSDAGDAPGAQWRGPGGLRVPGGPRVVKAAGGAALEAVRRRLER</sequence>
<evidence type="ECO:0000256" key="3">
    <source>
        <dbReference type="ARBA" id="ARBA00022989"/>
    </source>
</evidence>
<evidence type="ECO:0000313" key="8">
    <source>
        <dbReference type="EMBL" id="RKT77159.1"/>
    </source>
</evidence>
<keyword evidence="9" id="KW-1185">Reference proteome</keyword>
<dbReference type="InterPro" id="IPR010652">
    <property type="entry name" value="DUF1232"/>
</dbReference>
<reference evidence="8 9" key="1">
    <citation type="submission" date="2018-10" db="EMBL/GenBank/DDBJ databases">
        <title>Sequencing the genomes of 1000 actinobacteria strains.</title>
        <authorList>
            <person name="Klenk H.-P."/>
        </authorList>
    </citation>
    <scope>NUCLEOTIDE SEQUENCE [LARGE SCALE GENOMIC DNA]</scope>
    <source>
        <strain evidence="8 9">DSM 44267</strain>
    </source>
</reference>
<reference evidence="7 10" key="2">
    <citation type="submission" date="2020-08" db="EMBL/GenBank/DDBJ databases">
        <title>Genomic Encyclopedia of Type Strains, Phase IV (KMG-V): Genome sequencing to study the core and pangenomes of soil and plant-associated prokaryotes.</title>
        <authorList>
            <person name="Whitman W."/>
        </authorList>
    </citation>
    <scope>NUCLEOTIDE SEQUENCE [LARGE SCALE GENOMIC DNA]</scope>
    <source>
        <strain evidence="7 10">B3ACCR2</strain>
    </source>
</reference>
<dbReference type="GO" id="GO:0012505">
    <property type="term" value="C:endomembrane system"/>
    <property type="evidence" value="ECO:0007669"/>
    <property type="project" value="UniProtKB-SubCell"/>
</dbReference>
<comment type="caution">
    <text evidence="8">The sequence shown here is derived from an EMBL/GenBank/DDBJ whole genome shotgun (WGS) entry which is preliminary data.</text>
</comment>
<evidence type="ECO:0000313" key="9">
    <source>
        <dbReference type="Proteomes" id="UP000278440"/>
    </source>
</evidence>
<evidence type="ECO:0000313" key="7">
    <source>
        <dbReference type="EMBL" id="MBB2987116.1"/>
    </source>
</evidence>
<dbReference type="Proteomes" id="UP000590811">
    <property type="component" value="Unassembled WGS sequence"/>
</dbReference>
<proteinExistence type="predicted"/>
<accession>A0A495XUF8</accession>
<evidence type="ECO:0000256" key="2">
    <source>
        <dbReference type="ARBA" id="ARBA00022692"/>
    </source>
</evidence>
<name>A0A495XUF8_9MICO</name>
<evidence type="ECO:0000256" key="1">
    <source>
        <dbReference type="ARBA" id="ARBA00004127"/>
    </source>
</evidence>
<evidence type="ECO:0000256" key="4">
    <source>
        <dbReference type="ARBA" id="ARBA00023136"/>
    </source>
</evidence>
<feature type="region of interest" description="Disordered" evidence="5">
    <location>
        <begin position="95"/>
        <end position="150"/>
    </location>
</feature>
<evidence type="ECO:0000259" key="6">
    <source>
        <dbReference type="Pfam" id="PF06803"/>
    </source>
</evidence>
<keyword evidence="4" id="KW-0472">Membrane</keyword>
<keyword evidence="2" id="KW-0812">Transmembrane</keyword>
<comment type="subcellular location">
    <subcellularLocation>
        <location evidence="1">Endomembrane system</location>
        <topology evidence="1">Multi-pass membrane protein</topology>
    </subcellularLocation>
</comment>
<feature type="domain" description="DUF1232" evidence="6">
    <location>
        <begin position="44"/>
        <end position="79"/>
    </location>
</feature>
<dbReference type="Proteomes" id="UP000278440">
    <property type="component" value="Unassembled WGS sequence"/>
</dbReference>
<dbReference type="Pfam" id="PF06803">
    <property type="entry name" value="DUF1232"/>
    <property type="match status" value="1"/>
</dbReference>
<protein>
    <submittedName>
        <fullName evidence="8">Uncharacterized protein DUF1232</fullName>
    </submittedName>
</protein>
<dbReference type="EMBL" id="RBXT01000001">
    <property type="protein sequence ID" value="RKT77159.1"/>
    <property type="molecule type" value="Genomic_DNA"/>
</dbReference>
<dbReference type="RefSeq" id="WP_245963420.1">
    <property type="nucleotide sequence ID" value="NZ_JACHVT010000004.1"/>
</dbReference>
<keyword evidence="3" id="KW-1133">Transmembrane helix</keyword>
<evidence type="ECO:0000313" key="10">
    <source>
        <dbReference type="Proteomes" id="UP000590811"/>
    </source>
</evidence>